<protein>
    <recommendedName>
        <fullName evidence="4 11">Glutamine--fructose-6-phosphate aminotransferase [isomerizing]</fullName>
        <ecNumber evidence="3 11">2.6.1.16</ecNumber>
    </recommendedName>
    <alternativeName>
        <fullName evidence="11">D-fructose-6-phosphate amidotransferase</fullName>
    </alternativeName>
    <alternativeName>
        <fullName evidence="11">GFAT</fullName>
    </alternativeName>
    <alternativeName>
        <fullName evidence="11">Glucosamine-6-phosphate synthase</fullName>
    </alternativeName>
    <alternativeName>
        <fullName evidence="11">Hexosephosphate aminotransferase</fullName>
    </alternativeName>
    <alternativeName>
        <fullName evidence="11">L-glutamine--D-fructose-6-phosphate amidotransferase</fullName>
    </alternativeName>
</protein>
<dbReference type="InterPro" id="IPR029055">
    <property type="entry name" value="Ntn_hydrolases_N"/>
</dbReference>
<feature type="active site" description="For Fru-6P isomerization activity" evidence="11">
    <location>
        <position position="596"/>
    </location>
</feature>
<comment type="catalytic activity">
    <reaction evidence="1 11">
        <text>D-fructose 6-phosphate + L-glutamine = D-glucosamine 6-phosphate + L-glutamate</text>
        <dbReference type="Rhea" id="RHEA:13237"/>
        <dbReference type="ChEBI" id="CHEBI:29985"/>
        <dbReference type="ChEBI" id="CHEBI:58359"/>
        <dbReference type="ChEBI" id="CHEBI:58725"/>
        <dbReference type="ChEBI" id="CHEBI:61527"/>
        <dbReference type="EC" id="2.6.1.16"/>
    </reaction>
</comment>
<comment type="function">
    <text evidence="10 11">Catalyzes the first step in hexosamine metabolism, converting fructose-6P into glucosamine-6P using glutamine as a nitrogen source.</text>
</comment>
<dbReference type="EMBL" id="CP059154">
    <property type="protein sequence ID" value="QLK27064.1"/>
    <property type="molecule type" value="Genomic_DNA"/>
</dbReference>
<dbReference type="NCBIfam" id="NF001484">
    <property type="entry name" value="PRK00331.1"/>
    <property type="match status" value="1"/>
</dbReference>
<gene>
    <name evidence="11 14" type="primary">glmS</name>
    <name evidence="14" type="ORF">HYG81_05505</name>
</gene>
<keyword evidence="6 11" id="KW-0032">Aminotransferase</keyword>
<dbReference type="InterPro" id="IPR035490">
    <property type="entry name" value="GlmS/FrlB_SIS"/>
</dbReference>
<evidence type="ECO:0000259" key="12">
    <source>
        <dbReference type="PROSITE" id="PS51278"/>
    </source>
</evidence>
<reference evidence="14 15" key="1">
    <citation type="submission" date="2020-07" db="EMBL/GenBank/DDBJ databases">
        <title>Natrinema (YPL30) sp. nov. and Haloterrigena xxxxxx (YPL8) sp. nov., isolated from a salt mine.</title>
        <authorList>
            <person name="Cui H."/>
        </authorList>
    </citation>
    <scope>NUCLEOTIDE SEQUENCE [LARGE SCALE GENOMIC DNA]</scope>
    <source>
        <strain evidence="14 15">YPL13</strain>
    </source>
</reference>
<evidence type="ECO:0000256" key="1">
    <source>
        <dbReference type="ARBA" id="ARBA00001031"/>
    </source>
</evidence>
<keyword evidence="9" id="KW-0315">Glutamine amidotransferase</keyword>
<evidence type="ECO:0000256" key="5">
    <source>
        <dbReference type="ARBA" id="ARBA00022490"/>
    </source>
</evidence>
<dbReference type="PANTHER" id="PTHR10937:SF0">
    <property type="entry name" value="GLUTAMINE--FRUCTOSE-6-PHOSPHATE TRANSAMINASE (ISOMERIZING)"/>
    <property type="match status" value="1"/>
</dbReference>
<dbReference type="OrthoDB" id="372195at2157"/>
<dbReference type="GO" id="GO:0005737">
    <property type="term" value="C:cytoplasm"/>
    <property type="evidence" value="ECO:0007669"/>
    <property type="project" value="UniProtKB-SubCell"/>
</dbReference>
<dbReference type="CDD" id="cd05008">
    <property type="entry name" value="SIS_GlmS_GlmD_1"/>
    <property type="match status" value="1"/>
</dbReference>
<keyword evidence="8" id="KW-0677">Repeat</keyword>
<dbReference type="PROSITE" id="PS51278">
    <property type="entry name" value="GATASE_TYPE_2"/>
    <property type="match status" value="1"/>
</dbReference>
<dbReference type="NCBIfam" id="TIGR01135">
    <property type="entry name" value="glmS"/>
    <property type="match status" value="1"/>
</dbReference>
<dbReference type="RefSeq" id="WP_180842232.1">
    <property type="nucleotide sequence ID" value="NZ_CP059154.1"/>
</dbReference>
<dbReference type="HAMAP" id="MF_00164">
    <property type="entry name" value="GlmS"/>
    <property type="match status" value="1"/>
</dbReference>
<feature type="active site" description="Nucleophile; for GATase activity" evidence="11">
    <location>
        <position position="2"/>
    </location>
</feature>
<dbReference type="GO" id="GO:0005975">
    <property type="term" value="P:carbohydrate metabolic process"/>
    <property type="evidence" value="ECO:0007669"/>
    <property type="project" value="UniProtKB-UniRule"/>
</dbReference>
<dbReference type="SUPFAM" id="SSF53697">
    <property type="entry name" value="SIS domain"/>
    <property type="match status" value="1"/>
</dbReference>
<feature type="domain" description="Glutamine amidotransferase type-2" evidence="12">
    <location>
        <begin position="2"/>
        <end position="214"/>
    </location>
</feature>
<dbReference type="EC" id="2.6.1.16" evidence="3 11"/>
<accession>A0A7D6GWA0</accession>
<evidence type="ECO:0000256" key="3">
    <source>
        <dbReference type="ARBA" id="ARBA00012916"/>
    </source>
</evidence>
<evidence type="ECO:0000313" key="15">
    <source>
        <dbReference type="Proteomes" id="UP000510869"/>
    </source>
</evidence>
<evidence type="ECO:0000259" key="13">
    <source>
        <dbReference type="PROSITE" id="PS51464"/>
    </source>
</evidence>
<evidence type="ECO:0000256" key="8">
    <source>
        <dbReference type="ARBA" id="ARBA00022737"/>
    </source>
</evidence>
<dbReference type="PROSITE" id="PS51464">
    <property type="entry name" value="SIS"/>
    <property type="match status" value="2"/>
</dbReference>
<feature type="initiator methionine" description="Removed" evidence="11">
    <location>
        <position position="1"/>
    </location>
</feature>
<keyword evidence="5 11" id="KW-0963">Cytoplasm</keyword>
<dbReference type="GeneID" id="56142640"/>
<dbReference type="InterPro" id="IPR001347">
    <property type="entry name" value="SIS_dom"/>
</dbReference>
<dbReference type="GO" id="GO:0006487">
    <property type="term" value="P:protein N-linked glycosylation"/>
    <property type="evidence" value="ECO:0007669"/>
    <property type="project" value="TreeGrafter"/>
</dbReference>
<dbReference type="FunFam" id="3.60.20.10:FF:000006">
    <property type="entry name" value="Glutamine--fructose-6-phosphate aminotransferase [isomerizing]"/>
    <property type="match status" value="1"/>
</dbReference>
<dbReference type="FunFam" id="3.40.50.10490:FF:000001">
    <property type="entry name" value="Glutamine--fructose-6-phosphate aminotransferase [isomerizing]"/>
    <property type="match status" value="1"/>
</dbReference>
<feature type="domain" description="SIS" evidence="13">
    <location>
        <begin position="276"/>
        <end position="420"/>
    </location>
</feature>
<dbReference type="SUPFAM" id="SSF56235">
    <property type="entry name" value="N-terminal nucleophile aminohydrolases (Ntn hydrolases)"/>
    <property type="match status" value="1"/>
</dbReference>
<name>A0A7D6GWA0_9EURY</name>
<dbReference type="InterPro" id="IPR017932">
    <property type="entry name" value="GATase_2_dom"/>
</dbReference>
<dbReference type="GO" id="GO:0006002">
    <property type="term" value="P:fructose 6-phosphate metabolic process"/>
    <property type="evidence" value="ECO:0007669"/>
    <property type="project" value="TreeGrafter"/>
</dbReference>
<dbReference type="Pfam" id="PF01380">
    <property type="entry name" value="SIS"/>
    <property type="match status" value="2"/>
</dbReference>
<dbReference type="Gene3D" id="3.40.50.10490">
    <property type="entry name" value="Glucose-6-phosphate isomerase like protein, domain 1"/>
    <property type="match status" value="2"/>
</dbReference>
<keyword evidence="15" id="KW-1185">Reference proteome</keyword>
<dbReference type="Pfam" id="PF13522">
    <property type="entry name" value="GATase_6"/>
    <property type="match status" value="1"/>
</dbReference>
<dbReference type="GO" id="GO:0006047">
    <property type="term" value="P:UDP-N-acetylglucosamine metabolic process"/>
    <property type="evidence" value="ECO:0007669"/>
    <property type="project" value="TreeGrafter"/>
</dbReference>
<keyword evidence="7 11" id="KW-0808">Transferase</keyword>
<dbReference type="InterPro" id="IPR047084">
    <property type="entry name" value="GFAT_N"/>
</dbReference>
<comment type="subunit">
    <text evidence="11">Homodimer.</text>
</comment>
<dbReference type="PANTHER" id="PTHR10937">
    <property type="entry name" value="GLUCOSAMINE--FRUCTOSE-6-PHOSPHATE AMINOTRANSFERASE, ISOMERIZING"/>
    <property type="match status" value="1"/>
</dbReference>
<dbReference type="Proteomes" id="UP000510869">
    <property type="component" value="Chromosome"/>
</dbReference>
<evidence type="ECO:0000313" key="14">
    <source>
        <dbReference type="EMBL" id="QLK27064.1"/>
    </source>
</evidence>
<feature type="domain" description="SIS" evidence="13">
    <location>
        <begin position="453"/>
        <end position="591"/>
    </location>
</feature>
<evidence type="ECO:0000256" key="6">
    <source>
        <dbReference type="ARBA" id="ARBA00022576"/>
    </source>
</evidence>
<evidence type="ECO:0000256" key="10">
    <source>
        <dbReference type="ARBA" id="ARBA00055466"/>
    </source>
</evidence>
<dbReference type="KEGG" id="nay:HYG81_05505"/>
<evidence type="ECO:0000256" key="9">
    <source>
        <dbReference type="ARBA" id="ARBA00022962"/>
    </source>
</evidence>
<dbReference type="InterPro" id="IPR035466">
    <property type="entry name" value="GlmS/AgaS_SIS"/>
</dbReference>
<dbReference type="InterPro" id="IPR005855">
    <property type="entry name" value="GFAT"/>
</dbReference>
<evidence type="ECO:0000256" key="11">
    <source>
        <dbReference type="HAMAP-Rule" id="MF_00164"/>
    </source>
</evidence>
<dbReference type="CDD" id="cd00714">
    <property type="entry name" value="GFAT"/>
    <property type="match status" value="1"/>
</dbReference>
<dbReference type="AlphaFoldDB" id="A0A7D6GWA0"/>
<dbReference type="GO" id="GO:0004360">
    <property type="term" value="F:glutamine-fructose-6-phosphate transaminase (isomerizing) activity"/>
    <property type="evidence" value="ECO:0007669"/>
    <property type="project" value="UniProtKB-UniRule"/>
</dbReference>
<evidence type="ECO:0000256" key="2">
    <source>
        <dbReference type="ARBA" id="ARBA00004496"/>
    </source>
</evidence>
<organism evidence="14 15">
    <name type="scientific">Natrinema zhouii</name>
    <dbReference type="NCBI Taxonomy" id="1710539"/>
    <lineage>
        <taxon>Archaea</taxon>
        <taxon>Methanobacteriati</taxon>
        <taxon>Methanobacteriota</taxon>
        <taxon>Stenosarchaea group</taxon>
        <taxon>Halobacteria</taxon>
        <taxon>Halobacteriales</taxon>
        <taxon>Natrialbaceae</taxon>
        <taxon>Natrinema</taxon>
    </lineage>
</organism>
<evidence type="ECO:0000256" key="4">
    <source>
        <dbReference type="ARBA" id="ARBA00016090"/>
    </source>
</evidence>
<dbReference type="CDD" id="cd05009">
    <property type="entry name" value="SIS_GlmS_GlmD_2"/>
    <property type="match status" value="1"/>
</dbReference>
<comment type="subcellular location">
    <subcellularLocation>
        <location evidence="2 11">Cytoplasm</location>
    </subcellularLocation>
</comment>
<dbReference type="InterPro" id="IPR046348">
    <property type="entry name" value="SIS_dom_sf"/>
</dbReference>
<dbReference type="GO" id="GO:0097367">
    <property type="term" value="F:carbohydrate derivative binding"/>
    <property type="evidence" value="ECO:0007669"/>
    <property type="project" value="InterPro"/>
</dbReference>
<dbReference type="Gene3D" id="3.60.20.10">
    <property type="entry name" value="Glutamine Phosphoribosylpyrophosphate, subunit 1, domain 1"/>
    <property type="match status" value="1"/>
</dbReference>
<proteinExistence type="inferred from homology"/>
<sequence>MCGIVGYVGGEPAGPIVYSGLENLDYRGYDSAGIALVEQELTIAKRTGEVSELDVPDVPGATCGIGHTRWSTHGPPTDENAHPHTGQAGDVAVVHNGIVENYESIKAELADAGHEFSSDTDTEVIPHLLERELESGHDLLSGLERVVDAIEGSYAIAAVRAGSDRIVATRHESPLVVGHGDDASFLASDVTAFLDRTRDVTYLEDGDIASLEAGTVTVYRDGDVVDHDVETVEWDADAAEKGGYEHYMRKEIHEQPVALRQTLSGRIDIERGDADLDVSFPQGYLESLEEIQLVACGTSYYASLYAARLLEQFADVRTTVEIASEYTFDGGRDPWRTLVIAVTQSGETADTLGAIRRAGGAGARTLAVTNTLGSSVTRETEDSLFIRAGPEIGVAATKTFASQVTTLALLAVEIGRKRGTLAATDARAVLENLRELPGAVQQVLDEEARVLEGAERFVDADAFFFVGRQFGYPVALEGALKLKEIAYDHAEGFAAGELKHGPLALVTGETPVLSVLTEGARPGETLNNVTEAQTRAAPAIGVTDGTVETDSLDLALEVSEIGHMTPLVANIYFQLFAYHIADLQGRSIDKPRNLAKSVTVE</sequence>
<evidence type="ECO:0000256" key="7">
    <source>
        <dbReference type="ARBA" id="ARBA00022679"/>
    </source>
</evidence>